<evidence type="ECO:0000313" key="2">
    <source>
        <dbReference type="WBParaSite" id="EN70_8556"/>
    </source>
</evidence>
<reference evidence="1" key="1">
    <citation type="submission" date="2012-04" db="EMBL/GenBank/DDBJ databases">
        <title>The Genome Sequence of Loa loa.</title>
        <authorList>
            <consortium name="The Broad Institute Genome Sequencing Platform"/>
            <consortium name="Broad Institute Genome Sequencing Center for Infectious Disease"/>
            <person name="Nutman T.B."/>
            <person name="Fink D.L."/>
            <person name="Russ C."/>
            <person name="Young S."/>
            <person name="Zeng Q."/>
            <person name="Gargeya S."/>
            <person name="Alvarado L."/>
            <person name="Berlin A."/>
            <person name="Chapman S.B."/>
            <person name="Chen Z."/>
            <person name="Freedman E."/>
            <person name="Gellesch M."/>
            <person name="Goldberg J."/>
            <person name="Griggs A."/>
            <person name="Gujja S."/>
            <person name="Heilman E.R."/>
            <person name="Heiman D."/>
            <person name="Howarth C."/>
            <person name="Mehta T."/>
            <person name="Neiman D."/>
            <person name="Pearson M."/>
            <person name="Roberts A."/>
            <person name="Saif S."/>
            <person name="Shea T."/>
            <person name="Shenoy N."/>
            <person name="Sisk P."/>
            <person name="Stolte C."/>
            <person name="Sykes S."/>
            <person name="White J."/>
            <person name="Yandava C."/>
            <person name="Haas B."/>
            <person name="Henn M.R."/>
            <person name="Nusbaum C."/>
            <person name="Birren B."/>
        </authorList>
    </citation>
    <scope>NUCLEOTIDE SEQUENCE [LARGE SCALE GENOMIC DNA]</scope>
</reference>
<reference evidence="2" key="2">
    <citation type="submission" date="2016-11" db="UniProtKB">
        <authorList>
            <consortium name="WormBaseParasite"/>
        </authorList>
    </citation>
    <scope>IDENTIFICATION</scope>
</reference>
<dbReference type="Proteomes" id="UP000095285">
    <property type="component" value="Unassembled WGS sequence"/>
</dbReference>
<organism evidence="1 2">
    <name type="scientific">Loa loa</name>
    <name type="common">Eye worm</name>
    <name type="synonym">Filaria loa</name>
    <dbReference type="NCBI Taxonomy" id="7209"/>
    <lineage>
        <taxon>Eukaryota</taxon>
        <taxon>Metazoa</taxon>
        <taxon>Ecdysozoa</taxon>
        <taxon>Nematoda</taxon>
        <taxon>Chromadorea</taxon>
        <taxon>Rhabditida</taxon>
        <taxon>Spirurina</taxon>
        <taxon>Spiruromorpha</taxon>
        <taxon>Filarioidea</taxon>
        <taxon>Onchocercidae</taxon>
        <taxon>Loa</taxon>
    </lineage>
</organism>
<dbReference type="AlphaFoldDB" id="A0A1I7W1G9"/>
<keyword evidence="1" id="KW-1185">Reference proteome</keyword>
<sequence length="98" mass="10525">MKRVRHCMCANIRSSADDGREVDVPPEALYVCVCICLFMCAEAGAAGTRTVSIVAVCSGLVVVPLTYAYLSEPSIHHCASRRQLQITTVAAGRAFQAH</sequence>
<accession>A0A1I7W1G9</accession>
<proteinExistence type="predicted"/>
<name>A0A1I7W1G9_LOALO</name>
<protein>
    <submittedName>
        <fullName evidence="2">Secreted protein</fullName>
    </submittedName>
</protein>
<evidence type="ECO:0000313" key="1">
    <source>
        <dbReference type="Proteomes" id="UP000095285"/>
    </source>
</evidence>
<dbReference type="WBParaSite" id="EN70_8556">
    <property type="protein sequence ID" value="EN70_8556"/>
    <property type="gene ID" value="EN70_8556"/>
</dbReference>